<evidence type="ECO:0000313" key="2">
    <source>
        <dbReference type="Proteomes" id="UP001458880"/>
    </source>
</evidence>
<reference evidence="1 2" key="1">
    <citation type="journal article" date="2024" name="BMC Genomics">
        <title>De novo assembly and annotation of Popillia japonica's genome with initial clues to its potential as an invasive pest.</title>
        <authorList>
            <person name="Cucini C."/>
            <person name="Boschi S."/>
            <person name="Funari R."/>
            <person name="Cardaioli E."/>
            <person name="Iannotti N."/>
            <person name="Marturano G."/>
            <person name="Paoli F."/>
            <person name="Bruttini M."/>
            <person name="Carapelli A."/>
            <person name="Frati F."/>
            <person name="Nardi F."/>
        </authorList>
    </citation>
    <scope>NUCLEOTIDE SEQUENCE [LARGE SCALE GENOMIC DNA]</scope>
    <source>
        <strain evidence="1">DMR45628</strain>
    </source>
</reference>
<protein>
    <submittedName>
        <fullName evidence="1">Uncharacterized protein</fullName>
    </submittedName>
</protein>
<gene>
    <name evidence="1" type="ORF">QE152_g37563</name>
</gene>
<keyword evidence="2" id="KW-1185">Reference proteome</keyword>
<dbReference type="EMBL" id="JASPKY010000737">
    <property type="protein sequence ID" value="KAK9685942.1"/>
    <property type="molecule type" value="Genomic_DNA"/>
</dbReference>
<proteinExistence type="predicted"/>
<comment type="caution">
    <text evidence="1">The sequence shown here is derived from an EMBL/GenBank/DDBJ whole genome shotgun (WGS) entry which is preliminary data.</text>
</comment>
<evidence type="ECO:0000313" key="1">
    <source>
        <dbReference type="EMBL" id="KAK9685942.1"/>
    </source>
</evidence>
<organism evidence="1 2">
    <name type="scientific">Popillia japonica</name>
    <name type="common">Japanese beetle</name>
    <dbReference type="NCBI Taxonomy" id="7064"/>
    <lineage>
        <taxon>Eukaryota</taxon>
        <taxon>Metazoa</taxon>
        <taxon>Ecdysozoa</taxon>
        <taxon>Arthropoda</taxon>
        <taxon>Hexapoda</taxon>
        <taxon>Insecta</taxon>
        <taxon>Pterygota</taxon>
        <taxon>Neoptera</taxon>
        <taxon>Endopterygota</taxon>
        <taxon>Coleoptera</taxon>
        <taxon>Polyphaga</taxon>
        <taxon>Scarabaeiformia</taxon>
        <taxon>Scarabaeidae</taxon>
        <taxon>Rutelinae</taxon>
        <taxon>Popillia</taxon>
    </lineage>
</organism>
<dbReference type="Proteomes" id="UP001458880">
    <property type="component" value="Unassembled WGS sequence"/>
</dbReference>
<accession>A0AAW1IA75</accession>
<name>A0AAW1IA75_POPJA</name>
<dbReference type="AlphaFoldDB" id="A0AAW1IA75"/>
<sequence length="127" mass="14660">MPVYLTQRELEVALDEIVNELDNRNDNIDVVYIPPEVDELTDEEDIDDNVAIEQFRPNEQEISGLFEIQNHNDTSNKGPIDSDDETLDVKRQKLLRQKVSAPVWKKGETTYANLPVFDNTDNTEEKI</sequence>